<keyword evidence="6" id="KW-0411">Iron-sulfur</keyword>
<dbReference type="InterPro" id="IPR058240">
    <property type="entry name" value="rSAM_sf"/>
</dbReference>
<protein>
    <submittedName>
        <fullName evidence="9">Uncharacterized protein</fullName>
    </submittedName>
</protein>
<dbReference type="SFLD" id="SFLDG01067">
    <property type="entry name" value="SPASM/twitch_domain_containing"/>
    <property type="match status" value="1"/>
</dbReference>
<dbReference type="Pfam" id="PF13186">
    <property type="entry name" value="SPASM"/>
    <property type="match status" value="1"/>
</dbReference>
<evidence type="ECO:0000313" key="10">
    <source>
        <dbReference type="Proteomes" id="UP000288215"/>
    </source>
</evidence>
<dbReference type="SFLD" id="SFLDG01387">
    <property type="entry name" value="BtrN-like_SPASM_domain_contain"/>
    <property type="match status" value="1"/>
</dbReference>
<dbReference type="PANTHER" id="PTHR11228">
    <property type="entry name" value="RADICAL SAM DOMAIN PROTEIN"/>
    <property type="match status" value="1"/>
</dbReference>
<dbReference type="SFLD" id="SFLDS00029">
    <property type="entry name" value="Radical_SAM"/>
    <property type="match status" value="1"/>
</dbReference>
<dbReference type="InterPro" id="IPR023885">
    <property type="entry name" value="4Fe4S-binding_SPASM_dom"/>
</dbReference>
<sequence>MVPNPIRAGLLRLRRWHEVVPLPSEIVIEPTTRCDLECPTCLHRALPSARKGRAMSFDDFKRILEGIPTLEQVVMSGLGEPLQNREVHRMCTEAHLRGLRTKLVTNGMKVSEENAYDILFSFDFIEISFNAATIPAIDILLAEQPSLGTEGRLTVSVLGTPENLRVFPAIQSTLARKGIRCRITPLENWWSEGDPSYQQVREMMLQIGQGSVKKRFGGCRWPFTSAFISCDGEVTPCTSRMDPRRITFGNALETPFWAIWDSEPYRSFRRDHLRGICNRICQGCPLE</sequence>
<dbReference type="EMBL" id="RXGA01000003">
    <property type="protein sequence ID" value="RWX72841.1"/>
    <property type="molecule type" value="Genomic_DNA"/>
</dbReference>
<comment type="caution">
    <text evidence="9">The sequence shown here is derived from an EMBL/GenBank/DDBJ whole genome shotgun (WGS) entry which is preliminary data.</text>
</comment>
<dbReference type="PANTHER" id="PTHR11228:SF7">
    <property type="entry name" value="PQQA PEPTIDE CYCLASE"/>
    <property type="match status" value="1"/>
</dbReference>
<dbReference type="SUPFAM" id="SSF102114">
    <property type="entry name" value="Radical SAM enzymes"/>
    <property type="match status" value="1"/>
</dbReference>
<dbReference type="InterPro" id="IPR034391">
    <property type="entry name" value="AdoMet-like_SPASM_containing"/>
</dbReference>
<dbReference type="InterPro" id="IPR013785">
    <property type="entry name" value="Aldolase_TIM"/>
</dbReference>
<feature type="domain" description="Radical SAM core" evidence="7">
    <location>
        <begin position="28"/>
        <end position="131"/>
    </location>
</feature>
<evidence type="ECO:0000256" key="4">
    <source>
        <dbReference type="ARBA" id="ARBA00022723"/>
    </source>
</evidence>
<evidence type="ECO:0000256" key="1">
    <source>
        <dbReference type="ARBA" id="ARBA00001966"/>
    </source>
</evidence>
<dbReference type="CDD" id="cd21109">
    <property type="entry name" value="SPASM"/>
    <property type="match status" value="1"/>
</dbReference>
<dbReference type="Proteomes" id="UP000288215">
    <property type="component" value="Unassembled WGS sequence"/>
</dbReference>
<evidence type="ECO:0000256" key="5">
    <source>
        <dbReference type="ARBA" id="ARBA00023004"/>
    </source>
</evidence>
<dbReference type="GO" id="GO:0003824">
    <property type="term" value="F:catalytic activity"/>
    <property type="evidence" value="ECO:0007669"/>
    <property type="project" value="InterPro"/>
</dbReference>
<dbReference type="Pfam" id="PF04055">
    <property type="entry name" value="Radical_SAM"/>
    <property type="match status" value="1"/>
</dbReference>
<accession>A0A444L5J0</accession>
<dbReference type="AlphaFoldDB" id="A0A444L5J0"/>
<keyword evidence="3" id="KW-0949">S-adenosyl-L-methionine</keyword>
<keyword evidence="4" id="KW-0479">Metal-binding</keyword>
<dbReference type="GO" id="GO:0051536">
    <property type="term" value="F:iron-sulfur cluster binding"/>
    <property type="evidence" value="ECO:0007669"/>
    <property type="project" value="UniProtKB-KW"/>
</dbReference>
<dbReference type="GO" id="GO:0046872">
    <property type="term" value="F:metal ion binding"/>
    <property type="evidence" value="ECO:0007669"/>
    <property type="project" value="UniProtKB-KW"/>
</dbReference>
<feature type="domain" description="4Fe4S-binding SPASM" evidence="8">
    <location>
        <begin position="219"/>
        <end position="285"/>
    </location>
</feature>
<evidence type="ECO:0000256" key="3">
    <source>
        <dbReference type="ARBA" id="ARBA00022691"/>
    </source>
</evidence>
<keyword evidence="5" id="KW-0408">Iron</keyword>
<proteinExistence type="predicted"/>
<evidence type="ECO:0000256" key="6">
    <source>
        <dbReference type="ARBA" id="ARBA00023014"/>
    </source>
</evidence>
<organism evidence="9 10">
    <name type="scientific">Methanosuratincola subterraneus</name>
    <dbReference type="NCBI Taxonomy" id="2593994"/>
    <lineage>
        <taxon>Archaea</taxon>
        <taxon>Thermoproteota</taxon>
        <taxon>Methanosuratincolia</taxon>
        <taxon>Candidatus Methanomethylicales</taxon>
        <taxon>Candidatus Methanomethylicaceae</taxon>
        <taxon>Candidatus Methanosuratincola (ex Vanwonterghem et al. 2016)</taxon>
    </lineage>
</organism>
<reference evidence="9 10" key="1">
    <citation type="submission" date="2018-12" db="EMBL/GenBank/DDBJ databases">
        <title>The complete genome of the methanogenic archaea of the candidate phylum Verstraetearchaeota, obtained from the metagenome of underground thermal water.</title>
        <authorList>
            <person name="Kadnikov V.V."/>
            <person name="Mardanov A.V."/>
            <person name="Beletsky A.V."/>
            <person name="Karnachuk O.V."/>
            <person name="Ravin N.V."/>
        </authorList>
    </citation>
    <scope>NUCLEOTIDE SEQUENCE [LARGE SCALE GENOMIC DNA]</scope>
    <source>
        <strain evidence="9">Ch88</strain>
    </source>
</reference>
<name>A0A444L5J0_METS7</name>
<evidence type="ECO:0000313" key="9">
    <source>
        <dbReference type="EMBL" id="RWX72841.1"/>
    </source>
</evidence>
<comment type="cofactor">
    <cofactor evidence="1">
        <name>[4Fe-4S] cluster</name>
        <dbReference type="ChEBI" id="CHEBI:49883"/>
    </cofactor>
</comment>
<gene>
    <name evidence="9" type="ORF">Metus_0815</name>
</gene>
<evidence type="ECO:0000259" key="7">
    <source>
        <dbReference type="Pfam" id="PF04055"/>
    </source>
</evidence>
<dbReference type="InterPro" id="IPR050377">
    <property type="entry name" value="Radical_SAM_PqqE_MftC-like"/>
</dbReference>
<dbReference type="InterPro" id="IPR007197">
    <property type="entry name" value="rSAM"/>
</dbReference>
<evidence type="ECO:0000256" key="2">
    <source>
        <dbReference type="ARBA" id="ARBA00022485"/>
    </source>
</evidence>
<dbReference type="Gene3D" id="3.20.20.70">
    <property type="entry name" value="Aldolase class I"/>
    <property type="match status" value="1"/>
</dbReference>
<keyword evidence="2" id="KW-0004">4Fe-4S</keyword>
<evidence type="ECO:0000259" key="8">
    <source>
        <dbReference type="Pfam" id="PF13186"/>
    </source>
</evidence>